<organism evidence="2 3">
    <name type="scientific">Novosphingobium clariflavum</name>
    <dbReference type="NCBI Taxonomy" id="2029884"/>
    <lineage>
        <taxon>Bacteria</taxon>
        <taxon>Pseudomonadati</taxon>
        <taxon>Pseudomonadota</taxon>
        <taxon>Alphaproteobacteria</taxon>
        <taxon>Sphingomonadales</taxon>
        <taxon>Sphingomonadaceae</taxon>
        <taxon>Novosphingobium</taxon>
    </lineage>
</organism>
<dbReference type="EMBL" id="JBHLTM010000078">
    <property type="protein sequence ID" value="MFC0686903.1"/>
    <property type="molecule type" value="Genomic_DNA"/>
</dbReference>
<evidence type="ECO:0008006" key="4">
    <source>
        <dbReference type="Google" id="ProtNLM"/>
    </source>
</evidence>
<feature type="region of interest" description="Disordered" evidence="1">
    <location>
        <begin position="73"/>
        <end position="93"/>
    </location>
</feature>
<comment type="caution">
    <text evidence="2">The sequence shown here is derived from an EMBL/GenBank/DDBJ whole genome shotgun (WGS) entry which is preliminary data.</text>
</comment>
<proteinExistence type="predicted"/>
<dbReference type="Proteomes" id="UP001589858">
    <property type="component" value="Unassembled WGS sequence"/>
</dbReference>
<gene>
    <name evidence="2" type="ORF">ACFFF8_20160</name>
</gene>
<reference evidence="2 3" key="1">
    <citation type="submission" date="2024-09" db="EMBL/GenBank/DDBJ databases">
        <authorList>
            <person name="Sun Q."/>
            <person name="Mori K."/>
        </authorList>
    </citation>
    <scope>NUCLEOTIDE SEQUENCE [LARGE SCALE GENOMIC DNA]</scope>
    <source>
        <strain evidence="2 3">CICC 11035S</strain>
    </source>
</reference>
<evidence type="ECO:0000256" key="1">
    <source>
        <dbReference type="SAM" id="MobiDB-lite"/>
    </source>
</evidence>
<keyword evidence="3" id="KW-1185">Reference proteome</keyword>
<evidence type="ECO:0000313" key="2">
    <source>
        <dbReference type="EMBL" id="MFC0686903.1"/>
    </source>
</evidence>
<dbReference type="RefSeq" id="WP_267221911.1">
    <property type="nucleotide sequence ID" value="NZ_JAPCWC010000012.1"/>
</dbReference>
<accession>A0ABV6SFQ2</accession>
<sequence>MSVTPEELMALADGELSGEAAARVEAAVAADPTLARRLEAERSLRAALRGQLDPVADEPVPAALTALIARTAAEDSAHGAPETATSAGHPKPAEVVDLAAARTRRDEAEKARKRAAKGPRVPIFADRRMGFAIAASLVVGLMLGAQLHGGSGPITQTSAGLVASGSLARGLDRQLAAAEPAADMRILASFRRQDGRYCRVFAGAATSGIACKQDGNWLLERTMTGGPAQTGAYRQAGSAEASLMAAAQDLMAGDPLDAAQEKAAQAKDWR</sequence>
<protein>
    <recommendedName>
        <fullName evidence="4">Anti-sigma factor</fullName>
    </recommendedName>
</protein>
<name>A0ABV6SFQ2_9SPHN</name>
<evidence type="ECO:0000313" key="3">
    <source>
        <dbReference type="Proteomes" id="UP001589858"/>
    </source>
</evidence>